<dbReference type="InterPro" id="IPR013766">
    <property type="entry name" value="Thioredoxin_domain"/>
</dbReference>
<keyword evidence="16" id="KW-1185">Reference proteome</keyword>
<dbReference type="Gene3D" id="3.40.30.10">
    <property type="entry name" value="Glutaredoxin"/>
    <property type="match status" value="1"/>
</dbReference>
<dbReference type="InterPro" id="IPR000866">
    <property type="entry name" value="AhpC/TSA"/>
</dbReference>
<keyword evidence="7" id="KW-1015">Disulfide bond</keyword>
<sequence>MAQSKKHLAVGDAVPVFSLTDQDGKAFNIKDHIGKHKLVIFFYPKDQSMVCTKEACQFRDSFKEFTDAGAKVIGINSGTVASHKAFAEADKLPYTLLSDPDNKVLNMFGVKSKMFMTGRETFVIGLDGKIAYQHAAMMEGKAHSDNALQFVKGSKN</sequence>
<evidence type="ECO:0000256" key="3">
    <source>
        <dbReference type="ARBA" id="ARBA00013017"/>
    </source>
</evidence>
<comment type="caution">
    <text evidence="15">The sequence shown here is derived from an EMBL/GenBank/DDBJ whole genome shotgun (WGS) entry which is preliminary data.</text>
</comment>
<evidence type="ECO:0000313" key="16">
    <source>
        <dbReference type="Proteomes" id="UP000622475"/>
    </source>
</evidence>
<dbReference type="PROSITE" id="PS51352">
    <property type="entry name" value="THIOREDOXIN_2"/>
    <property type="match status" value="1"/>
</dbReference>
<dbReference type="Pfam" id="PF00578">
    <property type="entry name" value="AhpC-TSA"/>
    <property type="match status" value="1"/>
</dbReference>
<evidence type="ECO:0000256" key="10">
    <source>
        <dbReference type="ARBA" id="ARBA00038489"/>
    </source>
</evidence>
<dbReference type="AlphaFoldDB" id="A0A929KT09"/>
<dbReference type="CDD" id="cd03017">
    <property type="entry name" value="PRX_BCP"/>
    <property type="match status" value="1"/>
</dbReference>
<protein>
    <recommendedName>
        <fullName evidence="3">thioredoxin-dependent peroxiredoxin</fullName>
        <ecNumber evidence="3">1.11.1.24</ecNumber>
    </recommendedName>
    <alternativeName>
        <fullName evidence="9">Thioredoxin peroxidase</fullName>
    </alternativeName>
    <alternativeName>
        <fullName evidence="11">Thioredoxin-dependent peroxiredoxin Bcp</fullName>
    </alternativeName>
</protein>
<dbReference type="EC" id="1.11.1.24" evidence="3"/>
<evidence type="ECO:0000256" key="6">
    <source>
        <dbReference type="ARBA" id="ARBA00023002"/>
    </source>
</evidence>
<dbReference type="RefSeq" id="WP_194110212.1">
    <property type="nucleotide sequence ID" value="NZ_JADFFL010000002.1"/>
</dbReference>
<accession>A0A929KT09</accession>
<comment type="similarity">
    <text evidence="10">Belongs to the peroxiredoxin family. BCP/PrxQ subfamily.</text>
</comment>
<evidence type="ECO:0000256" key="11">
    <source>
        <dbReference type="ARBA" id="ARBA00042639"/>
    </source>
</evidence>
<dbReference type="PANTHER" id="PTHR42801:SF4">
    <property type="entry name" value="AHPC_TSA FAMILY PROTEIN"/>
    <property type="match status" value="1"/>
</dbReference>
<dbReference type="GO" id="GO:0034599">
    <property type="term" value="P:cellular response to oxidative stress"/>
    <property type="evidence" value="ECO:0007669"/>
    <property type="project" value="TreeGrafter"/>
</dbReference>
<dbReference type="InterPro" id="IPR024706">
    <property type="entry name" value="Peroxiredoxin_AhpC-typ"/>
</dbReference>
<evidence type="ECO:0000313" key="15">
    <source>
        <dbReference type="EMBL" id="MBE9661001.1"/>
    </source>
</evidence>
<evidence type="ECO:0000256" key="13">
    <source>
        <dbReference type="PIRSR" id="PIRSR000239-1"/>
    </source>
</evidence>
<comment type="catalytic activity">
    <reaction evidence="12">
        <text>a hydroperoxide + [thioredoxin]-dithiol = an alcohol + [thioredoxin]-disulfide + H2O</text>
        <dbReference type="Rhea" id="RHEA:62620"/>
        <dbReference type="Rhea" id="RHEA-COMP:10698"/>
        <dbReference type="Rhea" id="RHEA-COMP:10700"/>
        <dbReference type="ChEBI" id="CHEBI:15377"/>
        <dbReference type="ChEBI" id="CHEBI:29950"/>
        <dbReference type="ChEBI" id="CHEBI:30879"/>
        <dbReference type="ChEBI" id="CHEBI:35924"/>
        <dbReference type="ChEBI" id="CHEBI:50058"/>
        <dbReference type="EC" id="1.11.1.24"/>
    </reaction>
</comment>
<comment type="function">
    <text evidence="1">Thiol-specific peroxidase that catalyzes the reduction of hydrogen peroxide and organic hydroperoxides to water and alcohols, respectively. Plays a role in cell protection against oxidative stress by detoxifying peroxides and as sensor of hydrogen peroxide-mediated signaling events.</text>
</comment>
<dbReference type="GO" id="GO:0045454">
    <property type="term" value="P:cell redox homeostasis"/>
    <property type="evidence" value="ECO:0007669"/>
    <property type="project" value="TreeGrafter"/>
</dbReference>
<dbReference type="Proteomes" id="UP000622475">
    <property type="component" value="Unassembled WGS sequence"/>
</dbReference>
<evidence type="ECO:0000256" key="1">
    <source>
        <dbReference type="ARBA" id="ARBA00003330"/>
    </source>
</evidence>
<reference evidence="15" key="1">
    <citation type="submission" date="2020-10" db="EMBL/GenBank/DDBJ databases">
        <title>Mucilaginibacter mali sp. nov., isolated from rhizosphere soil of apple orchard.</title>
        <authorList>
            <person name="Lee J.-S."/>
            <person name="Kim H.S."/>
            <person name="Kim J.-S."/>
        </authorList>
    </citation>
    <scope>NUCLEOTIDE SEQUENCE</scope>
    <source>
        <strain evidence="15">KCTC 22746</strain>
    </source>
</reference>
<evidence type="ECO:0000256" key="2">
    <source>
        <dbReference type="ARBA" id="ARBA00011245"/>
    </source>
</evidence>
<dbReference type="PANTHER" id="PTHR42801">
    <property type="entry name" value="THIOREDOXIN-DEPENDENT PEROXIDE REDUCTASE"/>
    <property type="match status" value="1"/>
</dbReference>
<evidence type="ECO:0000256" key="12">
    <source>
        <dbReference type="ARBA" id="ARBA00049091"/>
    </source>
</evidence>
<dbReference type="GO" id="GO:0008379">
    <property type="term" value="F:thioredoxin peroxidase activity"/>
    <property type="evidence" value="ECO:0007669"/>
    <property type="project" value="TreeGrafter"/>
</dbReference>
<gene>
    <name evidence="15" type="ORF">IRJ16_03825</name>
</gene>
<dbReference type="InterPro" id="IPR050924">
    <property type="entry name" value="Peroxiredoxin_BCP/PrxQ"/>
</dbReference>
<proteinExistence type="inferred from homology"/>
<dbReference type="SUPFAM" id="SSF52833">
    <property type="entry name" value="Thioredoxin-like"/>
    <property type="match status" value="1"/>
</dbReference>
<evidence type="ECO:0000256" key="5">
    <source>
        <dbReference type="ARBA" id="ARBA00022862"/>
    </source>
</evidence>
<dbReference type="PIRSF" id="PIRSF000239">
    <property type="entry name" value="AHPC"/>
    <property type="match status" value="1"/>
</dbReference>
<feature type="domain" description="Thioredoxin" evidence="14">
    <location>
        <begin position="8"/>
        <end position="156"/>
    </location>
</feature>
<dbReference type="InterPro" id="IPR036249">
    <property type="entry name" value="Thioredoxin-like_sf"/>
</dbReference>
<name>A0A929KT09_9SPHI</name>
<feature type="active site" description="Cysteine sulfenic acid (-SOH) intermediate; for peroxidase activity" evidence="13">
    <location>
        <position position="51"/>
    </location>
</feature>
<comment type="subunit">
    <text evidence="2">Monomer.</text>
</comment>
<dbReference type="FunFam" id="3.40.30.10:FF:000007">
    <property type="entry name" value="Thioredoxin-dependent thiol peroxidase"/>
    <property type="match status" value="1"/>
</dbReference>
<evidence type="ECO:0000256" key="4">
    <source>
        <dbReference type="ARBA" id="ARBA00022559"/>
    </source>
</evidence>
<evidence type="ECO:0000259" key="14">
    <source>
        <dbReference type="PROSITE" id="PS51352"/>
    </source>
</evidence>
<evidence type="ECO:0000256" key="7">
    <source>
        <dbReference type="ARBA" id="ARBA00023157"/>
    </source>
</evidence>
<keyword evidence="6" id="KW-0560">Oxidoreductase</keyword>
<evidence type="ECO:0000256" key="9">
    <source>
        <dbReference type="ARBA" id="ARBA00032824"/>
    </source>
</evidence>
<evidence type="ECO:0000256" key="8">
    <source>
        <dbReference type="ARBA" id="ARBA00023284"/>
    </source>
</evidence>
<dbReference type="GO" id="GO:0005737">
    <property type="term" value="C:cytoplasm"/>
    <property type="evidence" value="ECO:0007669"/>
    <property type="project" value="TreeGrafter"/>
</dbReference>
<keyword evidence="4" id="KW-0575">Peroxidase</keyword>
<organism evidence="15 16">
    <name type="scientific">Mucilaginibacter myungsuensis</name>
    <dbReference type="NCBI Taxonomy" id="649104"/>
    <lineage>
        <taxon>Bacteria</taxon>
        <taxon>Pseudomonadati</taxon>
        <taxon>Bacteroidota</taxon>
        <taxon>Sphingobacteriia</taxon>
        <taxon>Sphingobacteriales</taxon>
        <taxon>Sphingobacteriaceae</taxon>
        <taxon>Mucilaginibacter</taxon>
    </lineage>
</organism>
<keyword evidence="8" id="KW-0676">Redox-active center</keyword>
<keyword evidence="5" id="KW-0049">Antioxidant</keyword>
<dbReference type="EMBL" id="JADFFL010000002">
    <property type="protein sequence ID" value="MBE9661001.1"/>
    <property type="molecule type" value="Genomic_DNA"/>
</dbReference>